<dbReference type="EMBL" id="JARBJD010000266">
    <property type="protein sequence ID" value="KAK2945300.1"/>
    <property type="molecule type" value="Genomic_DNA"/>
</dbReference>
<protein>
    <submittedName>
        <fullName evidence="2">Uncharacterized protein</fullName>
    </submittedName>
</protein>
<keyword evidence="3" id="KW-1185">Reference proteome</keyword>
<dbReference type="Proteomes" id="UP001281761">
    <property type="component" value="Unassembled WGS sequence"/>
</dbReference>
<organism evidence="2 3">
    <name type="scientific">Blattamonas nauphoetae</name>
    <dbReference type="NCBI Taxonomy" id="2049346"/>
    <lineage>
        <taxon>Eukaryota</taxon>
        <taxon>Metamonada</taxon>
        <taxon>Preaxostyla</taxon>
        <taxon>Oxymonadida</taxon>
        <taxon>Blattamonas</taxon>
    </lineage>
</organism>
<sequence length="295" mass="33439">MVISGLIPFEPFHSSSKFLSLGLHYFPFIHFCSSNLTHANHPFPKALTNADDVELKDLLKLHEASQPIEIVDYMLVFENTEHPSFKEKETKILEEAAKKKSKEKTEDRHVIKRLLEHPAGTVERTTRTPTDQKYEKAVKEAEMAEVAQTENNDDVNEVALFSKSKQKTSKDIEKVKQLIMTKLADRRIAFDEQKSVDGKNILLRISAIFEALCIEAERLHIKRFSKKKVTNDDKFGDIPFGDSLIPQVAISVERVAAQFAFNEYLIKSLSILALVGIVVFVLDQVDRTGTARTIA</sequence>
<keyword evidence="1" id="KW-0812">Transmembrane</keyword>
<keyword evidence="1" id="KW-1133">Transmembrane helix</keyword>
<evidence type="ECO:0000256" key="1">
    <source>
        <dbReference type="SAM" id="Phobius"/>
    </source>
</evidence>
<evidence type="ECO:0000313" key="3">
    <source>
        <dbReference type="Proteomes" id="UP001281761"/>
    </source>
</evidence>
<proteinExistence type="predicted"/>
<reference evidence="2 3" key="1">
    <citation type="journal article" date="2022" name="bioRxiv">
        <title>Genomics of Preaxostyla Flagellates Illuminates Evolutionary Transitions and the Path Towards Mitochondrial Loss.</title>
        <authorList>
            <person name="Novak L.V.F."/>
            <person name="Treitli S.C."/>
            <person name="Pyrih J."/>
            <person name="Halakuc P."/>
            <person name="Pipaliya S.V."/>
            <person name="Vacek V."/>
            <person name="Brzon O."/>
            <person name="Soukal P."/>
            <person name="Eme L."/>
            <person name="Dacks J.B."/>
            <person name="Karnkowska A."/>
            <person name="Elias M."/>
            <person name="Hampl V."/>
        </authorList>
    </citation>
    <scope>NUCLEOTIDE SEQUENCE [LARGE SCALE GENOMIC DNA]</scope>
    <source>
        <strain evidence="2">NAU3</strain>
        <tissue evidence="2">Gut</tissue>
    </source>
</reference>
<accession>A0ABQ9X0S4</accession>
<feature type="transmembrane region" description="Helical" evidence="1">
    <location>
        <begin position="264"/>
        <end position="282"/>
    </location>
</feature>
<keyword evidence="1" id="KW-0472">Membrane</keyword>
<name>A0ABQ9X0S4_9EUKA</name>
<evidence type="ECO:0000313" key="2">
    <source>
        <dbReference type="EMBL" id="KAK2945300.1"/>
    </source>
</evidence>
<comment type="caution">
    <text evidence="2">The sequence shown here is derived from an EMBL/GenBank/DDBJ whole genome shotgun (WGS) entry which is preliminary data.</text>
</comment>
<gene>
    <name evidence="2" type="ORF">BLNAU_19801</name>
</gene>